<dbReference type="OrthoDB" id="1315017at2"/>
<feature type="domain" description="CARDB" evidence="3">
    <location>
        <begin position="252"/>
        <end position="344"/>
    </location>
</feature>
<feature type="signal peptide" evidence="2">
    <location>
        <begin position="1"/>
        <end position="19"/>
    </location>
</feature>
<dbReference type="SUPFAM" id="SSF103647">
    <property type="entry name" value="TSP type-3 repeat"/>
    <property type="match status" value="1"/>
</dbReference>
<keyword evidence="5" id="KW-1185">Reference proteome</keyword>
<protein>
    <recommendedName>
        <fullName evidence="3">CARDB domain-containing protein</fullName>
    </recommendedName>
</protein>
<dbReference type="RefSeq" id="WP_102755679.1">
    <property type="nucleotide sequence ID" value="NZ_CP025791.1"/>
</dbReference>
<keyword evidence="1 2" id="KW-0732">Signal</keyword>
<evidence type="ECO:0000259" key="3">
    <source>
        <dbReference type="Pfam" id="PF07705"/>
    </source>
</evidence>
<dbReference type="InterPro" id="IPR028974">
    <property type="entry name" value="TSP_type-3_rpt"/>
</dbReference>
<organism evidence="4 5">
    <name type="scientific">Flavivirga eckloniae</name>
    <dbReference type="NCBI Taxonomy" id="1803846"/>
    <lineage>
        <taxon>Bacteria</taxon>
        <taxon>Pseudomonadati</taxon>
        <taxon>Bacteroidota</taxon>
        <taxon>Flavobacteriia</taxon>
        <taxon>Flavobacteriales</taxon>
        <taxon>Flavobacteriaceae</taxon>
        <taxon>Flavivirga</taxon>
    </lineage>
</organism>
<sequence>MKRTFITSMLVLFTIGLNAQSYKSHTFYSIIKDPGSNTFQAITEQIALDNCNTVFTSQQLRDRQYVNIQIEAPLSSGRFYYLDFGDGLKYYYLLRSSSNEHNDEDYRLSLPYNITSVCTPTDSDGDTIPDRIDNCPTTPNTNQLDTDNDGIGDVCDTGILRSHTFYSLLNGSTITEQIALSNCGKTFPLSQLGGRNYVNIQIDTPLKSGRFYYLNFGRGLNYYYLWQSNAGEHNDEDYRIIAHQITNPCPEPDLDAVQVSVSSTTINHGENKTVNYTVKNLGNSIAASSKVEFYLSSTTTNSREFLKSKPIGNVNINQTITSSATIKIPLGTKTDTYNIFMRVSTNGDSNSGNNTVYSPSSFKVNGVQEYPDLVFDTEVITATSDCSNCSFIIKELIKNNERHIANKNGIALNFLQIKIDNKGTVSSTPTKIKYYLSSDSKLDPKKDYEFKVSTDVPSINKNSFKSVAKSLTGLDFRDARVSGDNNTEPPYGNYFFIMKIDPKDESNQDNNVVKFLIKYRENSSKTSLIRNTQNSLKPYKLDIYDFTGNILKSTKVNSTEQENTIINSLPSGLYIIKTPTGTRKITK</sequence>
<dbReference type="NCBIfam" id="TIGR04183">
    <property type="entry name" value="Por_Secre_tail"/>
    <property type="match status" value="1"/>
</dbReference>
<reference evidence="4 5" key="1">
    <citation type="submission" date="2018-01" db="EMBL/GenBank/DDBJ databases">
        <title>Complete genome sequence of Flavivirga eckloniae ECD14 isolated from seaweed Ecklonia cava.</title>
        <authorList>
            <person name="Lee J.H."/>
            <person name="Baik K.S."/>
            <person name="Seong C.N."/>
        </authorList>
    </citation>
    <scope>NUCLEOTIDE SEQUENCE [LARGE SCALE GENOMIC DNA]</scope>
    <source>
        <strain evidence="4 5">ECD14</strain>
    </source>
</reference>
<dbReference type="InterPro" id="IPR026444">
    <property type="entry name" value="Secre_tail"/>
</dbReference>
<dbReference type="EMBL" id="CP025791">
    <property type="protein sequence ID" value="AUP79024.1"/>
    <property type="molecule type" value="Genomic_DNA"/>
</dbReference>
<dbReference type="InterPro" id="IPR011635">
    <property type="entry name" value="CARDB"/>
</dbReference>
<dbReference type="KEGG" id="fek:C1H87_10075"/>
<dbReference type="InterPro" id="IPR003367">
    <property type="entry name" value="Thrombospondin_3-like_rpt"/>
</dbReference>
<gene>
    <name evidence="4" type="ORF">C1H87_10075</name>
</gene>
<evidence type="ECO:0000256" key="2">
    <source>
        <dbReference type="SAM" id="SignalP"/>
    </source>
</evidence>
<dbReference type="GO" id="GO:0007155">
    <property type="term" value="P:cell adhesion"/>
    <property type="evidence" value="ECO:0007669"/>
    <property type="project" value="InterPro"/>
</dbReference>
<dbReference type="Pfam" id="PF02412">
    <property type="entry name" value="TSP_3"/>
    <property type="match status" value="2"/>
</dbReference>
<proteinExistence type="predicted"/>
<feature type="chain" id="PRO_5014720381" description="CARDB domain-containing protein" evidence="2">
    <location>
        <begin position="20"/>
        <end position="587"/>
    </location>
</feature>
<dbReference type="Gene3D" id="2.60.40.10">
    <property type="entry name" value="Immunoglobulins"/>
    <property type="match status" value="2"/>
</dbReference>
<accession>A0A2K9PPQ3</accession>
<name>A0A2K9PPQ3_9FLAO</name>
<evidence type="ECO:0000313" key="5">
    <source>
        <dbReference type="Proteomes" id="UP000235826"/>
    </source>
</evidence>
<dbReference type="Pfam" id="PF07705">
    <property type="entry name" value="CARDB"/>
    <property type="match status" value="1"/>
</dbReference>
<dbReference type="GO" id="GO:0005509">
    <property type="term" value="F:calcium ion binding"/>
    <property type="evidence" value="ECO:0007669"/>
    <property type="project" value="InterPro"/>
</dbReference>
<evidence type="ECO:0000256" key="1">
    <source>
        <dbReference type="ARBA" id="ARBA00022729"/>
    </source>
</evidence>
<dbReference type="Proteomes" id="UP000235826">
    <property type="component" value="Chromosome"/>
</dbReference>
<dbReference type="AlphaFoldDB" id="A0A2K9PPQ3"/>
<dbReference type="Gene3D" id="4.10.1080.10">
    <property type="entry name" value="TSP type-3 repeat"/>
    <property type="match status" value="1"/>
</dbReference>
<dbReference type="InterPro" id="IPR013783">
    <property type="entry name" value="Ig-like_fold"/>
</dbReference>
<evidence type="ECO:0000313" key="4">
    <source>
        <dbReference type="EMBL" id="AUP79024.1"/>
    </source>
</evidence>